<protein>
    <submittedName>
        <fullName evidence="2">Uncharacterized protein</fullName>
    </submittedName>
</protein>
<dbReference type="EMBL" id="CAWYQH010000068">
    <property type="protein sequence ID" value="CAK8679631.1"/>
    <property type="molecule type" value="Genomic_DNA"/>
</dbReference>
<proteinExistence type="predicted"/>
<evidence type="ECO:0000313" key="2">
    <source>
        <dbReference type="EMBL" id="CAK8679631.1"/>
    </source>
</evidence>
<reference evidence="2 3" key="1">
    <citation type="submission" date="2024-02" db="EMBL/GenBank/DDBJ databases">
        <authorList>
            <person name="Daric V."/>
            <person name="Darras S."/>
        </authorList>
    </citation>
    <scope>NUCLEOTIDE SEQUENCE [LARGE SCALE GENOMIC DNA]</scope>
</reference>
<organism evidence="2 3">
    <name type="scientific">Clavelina lepadiformis</name>
    <name type="common">Light-bulb sea squirt</name>
    <name type="synonym">Ascidia lepadiformis</name>
    <dbReference type="NCBI Taxonomy" id="159417"/>
    <lineage>
        <taxon>Eukaryota</taxon>
        <taxon>Metazoa</taxon>
        <taxon>Chordata</taxon>
        <taxon>Tunicata</taxon>
        <taxon>Ascidiacea</taxon>
        <taxon>Aplousobranchia</taxon>
        <taxon>Clavelinidae</taxon>
        <taxon>Clavelina</taxon>
    </lineage>
</organism>
<keyword evidence="1" id="KW-0732">Signal</keyword>
<dbReference type="Proteomes" id="UP001642483">
    <property type="component" value="Unassembled WGS sequence"/>
</dbReference>
<name>A0ABP0FJ05_CLALP</name>
<evidence type="ECO:0000313" key="3">
    <source>
        <dbReference type="Proteomes" id="UP001642483"/>
    </source>
</evidence>
<feature type="signal peptide" evidence="1">
    <location>
        <begin position="1"/>
        <end position="22"/>
    </location>
</feature>
<accession>A0ABP0FJ05</accession>
<feature type="chain" id="PRO_5045903416" evidence="1">
    <location>
        <begin position="23"/>
        <end position="307"/>
    </location>
</feature>
<gene>
    <name evidence="2" type="ORF">CVLEPA_LOCUS9892</name>
</gene>
<evidence type="ECO:0000256" key="1">
    <source>
        <dbReference type="SAM" id="SignalP"/>
    </source>
</evidence>
<keyword evidence="3" id="KW-1185">Reference proteome</keyword>
<comment type="caution">
    <text evidence="2">The sequence shown here is derived from an EMBL/GenBank/DDBJ whole genome shotgun (WGS) entry which is preliminary data.</text>
</comment>
<sequence length="307" mass="35002">MRFLRFHFGLVVLLQMTSTGYGENNAGNLRQCLRSCEGAQRCPSRSDIPVFLRTLPARCTQCITDACGRTPEGLCLGPTYNACPVCPGLSLNQQLQQKRCRNCVKTCYKQSGARVPRRQRKTFREYGCLLDCRLNAMCPDEEIEAKIRENLLEICGRCLGHICERNQSSDVRNDFSCIECLSIQLKEQGRWETCGSCIDRCFSGPTKHPFARFSCMKNCEGLRSCPSRNWYANRVQGFSQPCLRCIRKECGKFDSSNPAEIAEIPDCIEEAFLECYNCPPYSYEEQSRLKSCKFCLNNCSLDTKSYR</sequence>